<dbReference type="EMBL" id="UYSL01002438">
    <property type="protein sequence ID" value="VDL65845.1"/>
    <property type="molecule type" value="Genomic_DNA"/>
</dbReference>
<evidence type="ECO:0000256" key="1">
    <source>
        <dbReference type="SAM" id="MobiDB-lite"/>
    </source>
</evidence>
<dbReference type="WBParaSite" id="NBR_0000225501-mRNA-1">
    <property type="protein sequence ID" value="NBR_0000225501-mRNA-1"/>
    <property type="gene ID" value="NBR_0000225501"/>
</dbReference>
<sequence>MNMVKANYHSGSSPNTASTDDKEKQLTPTTKTNEWLQRMPMERNGSLLSSPRCSDDIGKMPDDCISGSSDPR</sequence>
<reference evidence="2 3" key="2">
    <citation type="submission" date="2018-11" db="EMBL/GenBank/DDBJ databases">
        <authorList>
            <consortium name="Pathogen Informatics"/>
        </authorList>
    </citation>
    <scope>NUCLEOTIDE SEQUENCE [LARGE SCALE GENOMIC DNA]</scope>
</reference>
<reference evidence="4" key="1">
    <citation type="submission" date="2017-02" db="UniProtKB">
        <authorList>
            <consortium name="WormBaseParasite"/>
        </authorList>
    </citation>
    <scope>IDENTIFICATION</scope>
</reference>
<evidence type="ECO:0000313" key="3">
    <source>
        <dbReference type="Proteomes" id="UP000271162"/>
    </source>
</evidence>
<dbReference type="OMA" id="RMPMERN"/>
<keyword evidence="3" id="KW-1185">Reference proteome</keyword>
<feature type="compositionally biased region" description="Polar residues" evidence="1">
    <location>
        <begin position="26"/>
        <end position="35"/>
    </location>
</feature>
<organism evidence="4">
    <name type="scientific">Nippostrongylus brasiliensis</name>
    <name type="common">Rat hookworm</name>
    <dbReference type="NCBI Taxonomy" id="27835"/>
    <lineage>
        <taxon>Eukaryota</taxon>
        <taxon>Metazoa</taxon>
        <taxon>Ecdysozoa</taxon>
        <taxon>Nematoda</taxon>
        <taxon>Chromadorea</taxon>
        <taxon>Rhabditida</taxon>
        <taxon>Rhabditina</taxon>
        <taxon>Rhabditomorpha</taxon>
        <taxon>Strongyloidea</taxon>
        <taxon>Heligmosomidae</taxon>
        <taxon>Nippostrongylus</taxon>
    </lineage>
</organism>
<dbReference type="STRING" id="27835.A0A0N4XIA3"/>
<accession>A0A0N4XIA3</accession>
<feature type="compositionally biased region" description="Basic and acidic residues" evidence="1">
    <location>
        <begin position="53"/>
        <end position="62"/>
    </location>
</feature>
<evidence type="ECO:0000313" key="4">
    <source>
        <dbReference type="WBParaSite" id="NBR_0000225501-mRNA-1"/>
    </source>
</evidence>
<feature type="region of interest" description="Disordered" evidence="1">
    <location>
        <begin position="1"/>
        <end position="72"/>
    </location>
</feature>
<feature type="compositionally biased region" description="Polar residues" evidence="1">
    <location>
        <begin position="9"/>
        <end position="18"/>
    </location>
</feature>
<name>A0A0N4XIA3_NIPBR</name>
<dbReference type="AlphaFoldDB" id="A0A0N4XIA3"/>
<dbReference type="Proteomes" id="UP000271162">
    <property type="component" value="Unassembled WGS sequence"/>
</dbReference>
<evidence type="ECO:0000313" key="2">
    <source>
        <dbReference type="EMBL" id="VDL65845.1"/>
    </source>
</evidence>
<gene>
    <name evidence="2" type="ORF">NBR_LOCUS2256</name>
</gene>
<proteinExistence type="predicted"/>
<protein>
    <submittedName>
        <fullName evidence="4">Ovule protein</fullName>
    </submittedName>
</protein>